<evidence type="ECO:0000256" key="2">
    <source>
        <dbReference type="ARBA" id="ARBA00023326"/>
    </source>
</evidence>
<feature type="domain" description="Fibronectin type-III" evidence="4">
    <location>
        <begin position="615"/>
        <end position="716"/>
    </location>
</feature>
<dbReference type="SUPFAM" id="SSF55486">
    <property type="entry name" value="Metalloproteases ('zincins'), catalytic domain"/>
    <property type="match status" value="1"/>
</dbReference>
<protein>
    <recommendedName>
        <fullName evidence="4">Fibronectin type-III domain-containing protein</fullName>
    </recommendedName>
</protein>
<dbReference type="Gene3D" id="2.60.120.380">
    <property type="match status" value="1"/>
</dbReference>
<evidence type="ECO:0000313" key="5">
    <source>
        <dbReference type="EMBL" id="RNL65415.1"/>
    </source>
</evidence>
<dbReference type="EMBL" id="RJSE01000003">
    <property type="protein sequence ID" value="RNL65415.1"/>
    <property type="molecule type" value="Genomic_DNA"/>
</dbReference>
<dbReference type="InterPro" id="IPR013783">
    <property type="entry name" value="Ig-like_fold"/>
</dbReference>
<keyword evidence="1" id="KW-0326">Glycosidase</keyword>
<dbReference type="InterPro" id="IPR036116">
    <property type="entry name" value="FN3_sf"/>
</dbReference>
<organism evidence="5 6">
    <name type="scientific">Nocardioides marmoriginsengisoli</name>
    <dbReference type="NCBI Taxonomy" id="661483"/>
    <lineage>
        <taxon>Bacteria</taxon>
        <taxon>Bacillati</taxon>
        <taxon>Actinomycetota</taxon>
        <taxon>Actinomycetes</taxon>
        <taxon>Propionibacteriales</taxon>
        <taxon>Nocardioidaceae</taxon>
        <taxon>Nocardioides</taxon>
    </lineage>
</organism>
<sequence>MDAQHEQPGRHPGHPASGSERDQSRTQRPDRRQDLHVPAPAVVPRRGPGRPAEPFAHLHDAEEAVGAADRDGGLGGEAGRQERGRPLDRDQQRRIPDHRLPGDRLEDRQGQGGPDRHVARPARLGALVRLAAAGRVVQVPGGGVQRHRRLPRIRLFQARGVPLSATLSAMKSRIVLSVSLAVVAALLPTQFAGAERAALPGHDDTLRTSPDGFRYYVDPAPELSGPEQADRVARPVAAAAPLNQTFRLHSLASSPRKLYLDFNGYTIPSGGDWSGAAAGPVSGFNLEGSASTFTAAELTRIQEIWRIVAEKYAPFNLDVTTQDPGTAGLQRASASDNAFGVRMIVTSDPRPRSQGCGGCAGQAYLGVFDDPNANHIRHAWVYASATSGIGVATANVIAHEAGHTFGLHHDGKSGLIGGTDYYGGHENWIPIMGLSTNGVALAQFSRGEYANATNTEDDLAIIAAHGAPYRADDYPNTPGTASTLPTDSVYRRTGIIRSAGDVDVFKVNRACTGTLTATARPIGLGGALDIDLKVYGAAANLLGSNNPPSSQHLNSAGDAVPDGVGATVTVSGAAAGAYYVRVDGVGNGTPPANGYTDYGSVGQYTVTISGCPASRPTAAGIGTASSGKRGGAKNAIARWKAPARTGGSPITGYKVIAYQVNAKGKIVKTRVSGLRKPSTRSYTWALPGGRYKFRVVAYNRVGAAPYSRYSRIVLSR</sequence>
<dbReference type="GO" id="GO:0008237">
    <property type="term" value="F:metallopeptidase activity"/>
    <property type="evidence" value="ECO:0007669"/>
    <property type="project" value="InterPro"/>
</dbReference>
<gene>
    <name evidence="5" type="ORF">EFK50_05520</name>
</gene>
<dbReference type="Pfam" id="PF00041">
    <property type="entry name" value="fn3"/>
    <property type="match status" value="1"/>
</dbReference>
<feature type="compositionally biased region" description="Basic and acidic residues" evidence="3">
    <location>
        <begin position="19"/>
        <end position="35"/>
    </location>
</feature>
<feature type="compositionally biased region" description="Basic and acidic residues" evidence="3">
    <location>
        <begin position="79"/>
        <end position="118"/>
    </location>
</feature>
<comment type="caution">
    <text evidence="5">The sequence shown here is derived from an EMBL/GenBank/DDBJ whole genome shotgun (WGS) entry which is preliminary data.</text>
</comment>
<dbReference type="CDD" id="cd00063">
    <property type="entry name" value="FN3"/>
    <property type="match status" value="1"/>
</dbReference>
<accession>A0A3N0CPM9</accession>
<feature type="compositionally biased region" description="Low complexity" evidence="3">
    <location>
        <begin position="37"/>
        <end position="52"/>
    </location>
</feature>
<evidence type="ECO:0000259" key="4">
    <source>
        <dbReference type="PROSITE" id="PS50853"/>
    </source>
</evidence>
<dbReference type="Pfam" id="PF13582">
    <property type="entry name" value="Reprolysin_3"/>
    <property type="match status" value="1"/>
</dbReference>
<name>A0A3N0CPM9_9ACTN</name>
<keyword evidence="1" id="KW-0378">Hydrolase</keyword>
<evidence type="ECO:0000256" key="3">
    <source>
        <dbReference type="SAM" id="MobiDB-lite"/>
    </source>
</evidence>
<dbReference type="Gene3D" id="3.40.390.10">
    <property type="entry name" value="Collagenase (Catalytic Domain)"/>
    <property type="match status" value="1"/>
</dbReference>
<proteinExistence type="predicted"/>
<evidence type="ECO:0000256" key="1">
    <source>
        <dbReference type="ARBA" id="ARBA00023295"/>
    </source>
</evidence>
<reference evidence="5 6" key="1">
    <citation type="submission" date="2018-11" db="EMBL/GenBank/DDBJ databases">
        <authorList>
            <person name="Li F."/>
        </authorList>
    </citation>
    <scope>NUCLEOTIDE SEQUENCE [LARGE SCALE GENOMIC DNA]</scope>
    <source>
        <strain evidence="5 6">Gsoil 097</strain>
    </source>
</reference>
<dbReference type="AlphaFoldDB" id="A0A3N0CPM9"/>
<dbReference type="InterPro" id="IPR003961">
    <property type="entry name" value="FN3_dom"/>
</dbReference>
<dbReference type="InterPro" id="IPR024079">
    <property type="entry name" value="MetalloPept_cat_dom_sf"/>
</dbReference>
<dbReference type="Gene3D" id="2.60.40.10">
    <property type="entry name" value="Immunoglobulins"/>
    <property type="match status" value="1"/>
</dbReference>
<dbReference type="PROSITE" id="PS50853">
    <property type="entry name" value="FN3"/>
    <property type="match status" value="1"/>
</dbReference>
<dbReference type="SUPFAM" id="SSF49265">
    <property type="entry name" value="Fibronectin type III"/>
    <property type="match status" value="1"/>
</dbReference>
<evidence type="ECO:0000313" key="6">
    <source>
        <dbReference type="Proteomes" id="UP000267128"/>
    </source>
</evidence>
<feature type="region of interest" description="Disordered" evidence="3">
    <location>
        <begin position="1"/>
        <end position="120"/>
    </location>
</feature>
<dbReference type="Proteomes" id="UP000267128">
    <property type="component" value="Unassembled WGS sequence"/>
</dbReference>
<feature type="compositionally biased region" description="Basic and acidic residues" evidence="3">
    <location>
        <begin position="56"/>
        <end position="72"/>
    </location>
</feature>
<dbReference type="GO" id="GO:0016798">
    <property type="term" value="F:hydrolase activity, acting on glycosyl bonds"/>
    <property type="evidence" value="ECO:0007669"/>
    <property type="project" value="UniProtKB-KW"/>
</dbReference>
<dbReference type="GO" id="GO:0000272">
    <property type="term" value="P:polysaccharide catabolic process"/>
    <property type="evidence" value="ECO:0007669"/>
    <property type="project" value="UniProtKB-KW"/>
</dbReference>
<dbReference type="OrthoDB" id="954626at2"/>
<keyword evidence="6" id="KW-1185">Reference proteome</keyword>
<keyword evidence="2" id="KW-0119">Carbohydrate metabolism</keyword>
<keyword evidence="2" id="KW-0624">Polysaccharide degradation</keyword>